<dbReference type="GO" id="GO:0016705">
    <property type="term" value="F:oxidoreductase activity, acting on paired donors, with incorporation or reduction of molecular oxygen"/>
    <property type="evidence" value="ECO:0007669"/>
    <property type="project" value="InterPro"/>
</dbReference>
<dbReference type="InterPro" id="IPR036661">
    <property type="entry name" value="Luciferase-like_sf"/>
</dbReference>
<organism evidence="1 2">
    <name type="scientific">Amycolatopsis endophytica</name>
    <dbReference type="NCBI Taxonomy" id="860233"/>
    <lineage>
        <taxon>Bacteria</taxon>
        <taxon>Bacillati</taxon>
        <taxon>Actinomycetota</taxon>
        <taxon>Actinomycetes</taxon>
        <taxon>Pseudonocardiales</taxon>
        <taxon>Pseudonocardiaceae</taxon>
        <taxon>Amycolatopsis</taxon>
    </lineage>
</organism>
<name>A0A853BE07_9PSEU</name>
<gene>
    <name evidence="1" type="ORF">HNR02_007053</name>
</gene>
<comment type="caution">
    <text evidence="1">The sequence shown here is derived from an EMBL/GenBank/DDBJ whole genome shotgun (WGS) entry which is preliminary data.</text>
</comment>
<evidence type="ECO:0000313" key="2">
    <source>
        <dbReference type="Proteomes" id="UP000549616"/>
    </source>
</evidence>
<evidence type="ECO:0000313" key="1">
    <source>
        <dbReference type="EMBL" id="NYI93678.1"/>
    </source>
</evidence>
<reference evidence="1 2" key="1">
    <citation type="submission" date="2020-07" db="EMBL/GenBank/DDBJ databases">
        <title>Sequencing the genomes of 1000 actinobacteria strains.</title>
        <authorList>
            <person name="Klenk H.-P."/>
        </authorList>
    </citation>
    <scope>NUCLEOTIDE SEQUENCE [LARGE SCALE GENOMIC DNA]</scope>
    <source>
        <strain evidence="1 2">DSM 104006</strain>
    </source>
</reference>
<dbReference type="RefSeq" id="WP_179777819.1">
    <property type="nucleotide sequence ID" value="NZ_JACCFK010000002.1"/>
</dbReference>
<dbReference type="GO" id="GO:0004497">
    <property type="term" value="F:monooxygenase activity"/>
    <property type="evidence" value="ECO:0007669"/>
    <property type="project" value="UniProtKB-KW"/>
</dbReference>
<dbReference type="EMBL" id="JACCFK010000002">
    <property type="protein sequence ID" value="NYI93678.1"/>
    <property type="molecule type" value="Genomic_DNA"/>
</dbReference>
<keyword evidence="1" id="KW-0503">Monooxygenase</keyword>
<dbReference type="Gene3D" id="3.20.20.30">
    <property type="entry name" value="Luciferase-like domain"/>
    <property type="match status" value="1"/>
</dbReference>
<keyword evidence="1" id="KW-0560">Oxidoreductase</keyword>
<sequence>MAMTLHGFVAGTSQRAAEIYFPADAELFNVVGAAKGIQGVTAAQVATKSGPGSTYAVGTPQQVAEKLPNHHEVLGHQRTMLQLAVGTVARRDLMRAIELLGAEVAPLVRAEITKREGSSVTPAPAR</sequence>
<dbReference type="Proteomes" id="UP000549616">
    <property type="component" value="Unassembled WGS sequence"/>
</dbReference>
<dbReference type="SUPFAM" id="SSF51679">
    <property type="entry name" value="Bacterial luciferase-like"/>
    <property type="match status" value="1"/>
</dbReference>
<proteinExistence type="predicted"/>
<keyword evidence="2" id="KW-1185">Reference proteome</keyword>
<dbReference type="AlphaFoldDB" id="A0A853BE07"/>
<protein>
    <submittedName>
        <fullName evidence="1">Alkanesulfonate monooxygenase SsuD/methylene tetrahydromethanopterin reductase-like flavin-dependent oxidoreductase (Luciferase family)</fullName>
    </submittedName>
</protein>
<accession>A0A853BE07</accession>